<evidence type="ECO:0000313" key="7">
    <source>
        <dbReference type="Proteomes" id="UP000886885"/>
    </source>
</evidence>
<sequence length="250" mass="28262">MDRSSSSLNISERICAVFIPLIGIIQAVVLSFTACFDHHLPPKKLQYTIDDLRRIASNSLFTVNEVEALLELFKKLSSSIIDDGLIHKEDLKLALLKTPASDNLILDRVDSVCQPITLFFFFFFKFYALFLFALFDEKKNGVIEFEEFARALSVFHPRAPMEAKIDFAFRLYDLKQTGFIEREEVSPFVSITTSKSQTCAYNTVLSCVGQPLTGNFQVRQMLNAILLESGLQISEESLEVIIDKVKKAGL</sequence>
<comment type="subunit">
    <text evidence="3">Homodimer. Interacts with CIPK.</text>
</comment>
<proteinExistence type="inferred from homology"/>
<dbReference type="PANTHER" id="PTHR23056">
    <property type="entry name" value="CALCINEURIN B"/>
    <property type="match status" value="1"/>
</dbReference>
<dbReference type="GO" id="GO:0019900">
    <property type="term" value="F:kinase binding"/>
    <property type="evidence" value="ECO:0007669"/>
    <property type="project" value="UniProtKB-UniRule"/>
</dbReference>
<keyword evidence="1 3" id="KW-0677">Repeat</keyword>
<reference evidence="6" key="1">
    <citation type="journal article" date="2020" name="bioRxiv">
        <title>Hybrid origin of Populus tomentosa Carr. identified through genome sequencing and phylogenomic analysis.</title>
        <authorList>
            <person name="An X."/>
            <person name="Gao K."/>
            <person name="Chen Z."/>
            <person name="Li J."/>
            <person name="Yang X."/>
            <person name="Yang X."/>
            <person name="Zhou J."/>
            <person name="Guo T."/>
            <person name="Zhao T."/>
            <person name="Huang S."/>
            <person name="Miao D."/>
            <person name="Khan W.U."/>
            <person name="Rao P."/>
            <person name="Ye M."/>
            <person name="Lei B."/>
            <person name="Liao W."/>
            <person name="Wang J."/>
            <person name="Ji L."/>
            <person name="Li Y."/>
            <person name="Guo B."/>
            <person name="Mustafa N.S."/>
            <person name="Li S."/>
            <person name="Yun Q."/>
            <person name="Keller S.R."/>
            <person name="Mao J."/>
            <person name="Zhang R."/>
            <person name="Strauss S.H."/>
        </authorList>
    </citation>
    <scope>NUCLEOTIDE SEQUENCE</scope>
    <source>
        <strain evidence="6">GM15</strain>
        <tissue evidence="6">Leaf</tissue>
    </source>
</reference>
<evidence type="ECO:0000256" key="2">
    <source>
        <dbReference type="ARBA" id="ARBA00023774"/>
    </source>
</evidence>
<feature type="transmembrane region" description="Helical" evidence="4">
    <location>
        <begin position="116"/>
        <end position="135"/>
    </location>
</feature>
<keyword evidence="4" id="KW-1133">Transmembrane helix</keyword>
<dbReference type="OrthoDB" id="191686at2759"/>
<dbReference type="PROSITE" id="PS51257">
    <property type="entry name" value="PROKAR_LIPOPROTEIN"/>
    <property type="match status" value="1"/>
</dbReference>
<evidence type="ECO:0000256" key="4">
    <source>
        <dbReference type="SAM" id="Phobius"/>
    </source>
</evidence>
<dbReference type="InterPro" id="IPR002048">
    <property type="entry name" value="EF_hand_dom"/>
</dbReference>
<dbReference type="AlphaFoldDB" id="A0A8X8DAI7"/>
<comment type="caution">
    <text evidence="6">The sequence shown here is derived from an EMBL/GenBank/DDBJ whole genome shotgun (WGS) entry which is preliminary data.</text>
</comment>
<keyword evidence="3 4" id="KW-0472">Membrane</keyword>
<feature type="transmembrane region" description="Helical" evidence="4">
    <location>
        <begin position="12"/>
        <end position="34"/>
    </location>
</feature>
<feature type="domain" description="EF-hand" evidence="5">
    <location>
        <begin position="123"/>
        <end position="158"/>
    </location>
</feature>
<organism evidence="6 7">
    <name type="scientific">Populus tomentosa</name>
    <name type="common">Chinese white poplar</name>
    <dbReference type="NCBI Taxonomy" id="118781"/>
    <lineage>
        <taxon>Eukaryota</taxon>
        <taxon>Viridiplantae</taxon>
        <taxon>Streptophyta</taxon>
        <taxon>Embryophyta</taxon>
        <taxon>Tracheophyta</taxon>
        <taxon>Spermatophyta</taxon>
        <taxon>Magnoliopsida</taxon>
        <taxon>eudicotyledons</taxon>
        <taxon>Gunneridae</taxon>
        <taxon>Pentapetalae</taxon>
        <taxon>rosids</taxon>
        <taxon>fabids</taxon>
        <taxon>Malpighiales</taxon>
        <taxon>Salicaceae</taxon>
        <taxon>Saliceae</taxon>
        <taxon>Populus</taxon>
    </lineage>
</organism>
<comment type="similarity">
    <text evidence="2 3">Belongs to the calcineurin regulatory subunit family.</text>
</comment>
<gene>
    <name evidence="6" type="ORF">POTOM_011477</name>
</gene>
<keyword evidence="3" id="KW-0479">Metal-binding</keyword>
<evidence type="ECO:0000256" key="3">
    <source>
        <dbReference type="RuleBase" id="RU369080"/>
    </source>
</evidence>
<evidence type="ECO:0000313" key="6">
    <source>
        <dbReference type="EMBL" id="KAG6782089.1"/>
    </source>
</evidence>
<dbReference type="Proteomes" id="UP000886885">
    <property type="component" value="Chromosome 3A"/>
</dbReference>
<keyword evidence="4" id="KW-0812">Transmembrane</keyword>
<comment type="subcellular location">
    <subcellularLocation>
        <location evidence="3">Membrane</location>
    </subcellularLocation>
</comment>
<dbReference type="GO" id="GO:0016020">
    <property type="term" value="C:membrane"/>
    <property type="evidence" value="ECO:0007669"/>
    <property type="project" value="UniProtKB-SubCell"/>
</dbReference>
<dbReference type="PANTHER" id="PTHR23056:SF98">
    <property type="entry name" value="CALCINEURIN B-LIKE PROTEIN"/>
    <property type="match status" value="1"/>
</dbReference>
<comment type="function">
    <text evidence="3">Acts as a calcium sensor. CBL proteins interact with CIPK serine-threonine protein kinases. Binding of a CBL protein to the regulatory NAF domain of a CIPK protein lead to the activation of the kinase in a calcium-dependent manner.</text>
</comment>
<name>A0A8X8DAI7_POPTO</name>
<dbReference type="InterPro" id="IPR045198">
    <property type="entry name" value="CNBL1-10"/>
</dbReference>
<dbReference type="GO" id="GO:0005509">
    <property type="term" value="F:calcium ion binding"/>
    <property type="evidence" value="ECO:0007669"/>
    <property type="project" value="UniProtKB-UniRule"/>
</dbReference>
<dbReference type="PROSITE" id="PS50222">
    <property type="entry name" value="EF_HAND_2"/>
    <property type="match status" value="2"/>
</dbReference>
<evidence type="ECO:0000256" key="1">
    <source>
        <dbReference type="ARBA" id="ARBA00022737"/>
    </source>
</evidence>
<keyword evidence="3" id="KW-0106">Calcium</keyword>
<evidence type="ECO:0000259" key="5">
    <source>
        <dbReference type="PROSITE" id="PS50222"/>
    </source>
</evidence>
<protein>
    <recommendedName>
        <fullName evidence="3">Calcineurin B-like protein</fullName>
    </recommendedName>
</protein>
<dbReference type="EMBL" id="JAAWWB010000005">
    <property type="protein sequence ID" value="KAG6782089.1"/>
    <property type="molecule type" value="Genomic_DNA"/>
</dbReference>
<keyword evidence="7" id="KW-1185">Reference proteome</keyword>
<dbReference type="GO" id="GO:0019722">
    <property type="term" value="P:calcium-mediated signaling"/>
    <property type="evidence" value="ECO:0007669"/>
    <property type="project" value="UniProtKB-UniRule"/>
</dbReference>
<accession>A0A8X8DAI7</accession>
<feature type="domain" description="EF-hand" evidence="5">
    <location>
        <begin position="160"/>
        <end position="195"/>
    </location>
</feature>